<evidence type="ECO:0000313" key="3">
    <source>
        <dbReference type="Proteomes" id="UP000266841"/>
    </source>
</evidence>
<comment type="similarity">
    <text evidence="1">Belongs to the ATPase C chain family.</text>
</comment>
<accession>K0RFC7</accession>
<dbReference type="Gene3D" id="1.20.20.10">
    <property type="entry name" value="F1F0 ATP synthase subunit C"/>
    <property type="match status" value="1"/>
</dbReference>
<gene>
    <name evidence="2" type="ORF">THAOC_29902</name>
</gene>
<sequence length="428" mass="46012">MSGAFCAHPQNKRNVTPNYIGPVLSQRPPIHTTTPATPALAQAQEDKRNVTPTKYIEPVLSQRPPIHTTTPATPALAQAQEEWHRGVRGQFPIFTPEGPSSLSSYYAVLLEDKGDSYDRTNDGKAIALGTIFGSLLVAISFNPSLLDLLVETAVYSQSSVLALGAESEAKPGKTKRTYRDLIDFARCATRVDVRACDLLPDPADDNDEGELMSPKFDSLADRANDGKAIAIGTIFGSLIFAVSRNPSLSDTLISTAIYGQASVLALGPESEANVHKSMVIFEELIEFAGCAMGGNKTACDELSLSLSSRVSMIDKKRLPFFSDVNSWVDTKSSSYDKAIGGKATALGVISTNLSYSLSRNPSIMGLYTPISVYGQASVLALGPESEANIGKAAEVYLKLIESHALDFKSQDIGKAINLYVDYIQENSF</sequence>
<dbReference type="Proteomes" id="UP000266841">
    <property type="component" value="Unassembled WGS sequence"/>
</dbReference>
<reference evidence="2 3" key="1">
    <citation type="journal article" date="2012" name="Genome Biol.">
        <title>Genome and low-iron response of an oceanic diatom adapted to chronic iron limitation.</title>
        <authorList>
            <person name="Lommer M."/>
            <person name="Specht M."/>
            <person name="Roy A.S."/>
            <person name="Kraemer L."/>
            <person name="Andreson R."/>
            <person name="Gutowska M.A."/>
            <person name="Wolf J."/>
            <person name="Bergner S.V."/>
            <person name="Schilhabel M.B."/>
            <person name="Klostermeier U.C."/>
            <person name="Beiko R.G."/>
            <person name="Rosenstiel P."/>
            <person name="Hippler M."/>
            <person name="Laroche J."/>
        </authorList>
    </citation>
    <scope>NUCLEOTIDE SEQUENCE [LARGE SCALE GENOMIC DNA]</scope>
    <source>
        <strain evidence="2 3">CCMP1005</strain>
    </source>
</reference>
<protein>
    <submittedName>
        <fullName evidence="2">Uncharacterized protein</fullName>
    </submittedName>
</protein>
<proteinExistence type="inferred from homology"/>
<dbReference type="EMBL" id="AGNL01042478">
    <property type="protein sequence ID" value="EJK50979.1"/>
    <property type="molecule type" value="Genomic_DNA"/>
</dbReference>
<dbReference type="OrthoDB" id="438052at2759"/>
<evidence type="ECO:0000313" key="2">
    <source>
        <dbReference type="EMBL" id="EJK50979.1"/>
    </source>
</evidence>
<dbReference type="AlphaFoldDB" id="K0RFC7"/>
<keyword evidence="3" id="KW-1185">Reference proteome</keyword>
<comment type="caution">
    <text evidence="2">The sequence shown here is derived from an EMBL/GenBank/DDBJ whole genome shotgun (WGS) entry which is preliminary data.</text>
</comment>
<evidence type="ECO:0000256" key="1">
    <source>
        <dbReference type="ARBA" id="ARBA00006704"/>
    </source>
</evidence>
<organism evidence="2 3">
    <name type="scientific">Thalassiosira oceanica</name>
    <name type="common">Marine diatom</name>
    <dbReference type="NCBI Taxonomy" id="159749"/>
    <lineage>
        <taxon>Eukaryota</taxon>
        <taxon>Sar</taxon>
        <taxon>Stramenopiles</taxon>
        <taxon>Ochrophyta</taxon>
        <taxon>Bacillariophyta</taxon>
        <taxon>Coscinodiscophyceae</taxon>
        <taxon>Thalassiosirophycidae</taxon>
        <taxon>Thalassiosirales</taxon>
        <taxon>Thalassiosiraceae</taxon>
        <taxon>Thalassiosira</taxon>
    </lineage>
</organism>
<name>K0RFC7_THAOC</name>
<dbReference type="InterPro" id="IPR038662">
    <property type="entry name" value="ATP_synth_F0_csu_sf"/>
</dbReference>